<evidence type="ECO:0008006" key="5">
    <source>
        <dbReference type="Google" id="ProtNLM"/>
    </source>
</evidence>
<gene>
    <name evidence="3" type="ORF">K491DRAFT_699531</name>
</gene>
<protein>
    <recommendedName>
        <fullName evidence="5">Secreted protein</fullName>
    </recommendedName>
</protein>
<accession>A0A6A6SML4</accession>
<sequence length="114" mass="12452">MAITSVVGIVLAFLGALCLVRHTREERLTFQGAIQRHEPAASLTLGAGVPVIDSSRPSTVTRRYRTSGAQRDKDVHVTPDADGTRSEHGELLNKYAPVDIPRTLYTSRRGSKLL</sequence>
<dbReference type="AlphaFoldDB" id="A0A6A6SML4"/>
<dbReference type="Proteomes" id="UP000799324">
    <property type="component" value="Unassembled WGS sequence"/>
</dbReference>
<feature type="compositionally biased region" description="Basic and acidic residues" evidence="1">
    <location>
        <begin position="70"/>
        <end position="91"/>
    </location>
</feature>
<proteinExistence type="predicted"/>
<name>A0A6A6SML4_9PLEO</name>
<evidence type="ECO:0000256" key="1">
    <source>
        <dbReference type="SAM" id="MobiDB-lite"/>
    </source>
</evidence>
<keyword evidence="2" id="KW-0732">Signal</keyword>
<evidence type="ECO:0000313" key="3">
    <source>
        <dbReference type="EMBL" id="KAF2647588.1"/>
    </source>
</evidence>
<evidence type="ECO:0000256" key="2">
    <source>
        <dbReference type="SAM" id="SignalP"/>
    </source>
</evidence>
<feature type="region of interest" description="Disordered" evidence="1">
    <location>
        <begin position="57"/>
        <end position="92"/>
    </location>
</feature>
<feature type="chain" id="PRO_5025372669" description="Secreted protein" evidence="2">
    <location>
        <begin position="26"/>
        <end position="114"/>
    </location>
</feature>
<evidence type="ECO:0000313" key="4">
    <source>
        <dbReference type="Proteomes" id="UP000799324"/>
    </source>
</evidence>
<feature type="signal peptide" evidence="2">
    <location>
        <begin position="1"/>
        <end position="25"/>
    </location>
</feature>
<reference evidence="3" key="1">
    <citation type="journal article" date="2020" name="Stud. Mycol.">
        <title>101 Dothideomycetes genomes: a test case for predicting lifestyles and emergence of pathogens.</title>
        <authorList>
            <person name="Haridas S."/>
            <person name="Albert R."/>
            <person name="Binder M."/>
            <person name="Bloem J."/>
            <person name="Labutti K."/>
            <person name="Salamov A."/>
            <person name="Andreopoulos B."/>
            <person name="Baker S."/>
            <person name="Barry K."/>
            <person name="Bills G."/>
            <person name="Bluhm B."/>
            <person name="Cannon C."/>
            <person name="Castanera R."/>
            <person name="Culley D."/>
            <person name="Daum C."/>
            <person name="Ezra D."/>
            <person name="Gonzalez J."/>
            <person name="Henrissat B."/>
            <person name="Kuo A."/>
            <person name="Liang C."/>
            <person name="Lipzen A."/>
            <person name="Lutzoni F."/>
            <person name="Magnuson J."/>
            <person name="Mondo S."/>
            <person name="Nolan M."/>
            <person name="Ohm R."/>
            <person name="Pangilinan J."/>
            <person name="Park H.-J."/>
            <person name="Ramirez L."/>
            <person name="Alfaro M."/>
            <person name="Sun H."/>
            <person name="Tritt A."/>
            <person name="Yoshinaga Y."/>
            <person name="Zwiers L.-H."/>
            <person name="Turgeon B."/>
            <person name="Goodwin S."/>
            <person name="Spatafora J."/>
            <person name="Crous P."/>
            <person name="Grigoriev I."/>
        </authorList>
    </citation>
    <scope>NUCLEOTIDE SEQUENCE</scope>
    <source>
        <strain evidence="3">CBS 122681</strain>
    </source>
</reference>
<organism evidence="3 4">
    <name type="scientific">Lophiostoma macrostomum CBS 122681</name>
    <dbReference type="NCBI Taxonomy" id="1314788"/>
    <lineage>
        <taxon>Eukaryota</taxon>
        <taxon>Fungi</taxon>
        <taxon>Dikarya</taxon>
        <taxon>Ascomycota</taxon>
        <taxon>Pezizomycotina</taxon>
        <taxon>Dothideomycetes</taxon>
        <taxon>Pleosporomycetidae</taxon>
        <taxon>Pleosporales</taxon>
        <taxon>Lophiostomataceae</taxon>
        <taxon>Lophiostoma</taxon>
    </lineage>
</organism>
<keyword evidence="4" id="KW-1185">Reference proteome</keyword>
<dbReference type="EMBL" id="MU004602">
    <property type="protein sequence ID" value="KAF2647588.1"/>
    <property type="molecule type" value="Genomic_DNA"/>
</dbReference>